<evidence type="ECO:0000256" key="4">
    <source>
        <dbReference type="ARBA" id="ARBA00022519"/>
    </source>
</evidence>
<evidence type="ECO:0000259" key="9">
    <source>
        <dbReference type="PROSITE" id="PS50928"/>
    </source>
</evidence>
<proteinExistence type="inferred from homology"/>
<organism evidence="10 11">
    <name type="scientific">Microcella putealis</name>
    <dbReference type="NCBI Taxonomy" id="337005"/>
    <lineage>
        <taxon>Bacteria</taxon>
        <taxon>Bacillati</taxon>
        <taxon>Actinomycetota</taxon>
        <taxon>Actinomycetes</taxon>
        <taxon>Micrococcales</taxon>
        <taxon>Microbacteriaceae</taxon>
        <taxon>Microcella</taxon>
    </lineage>
</organism>
<dbReference type="Gene3D" id="1.10.3720.10">
    <property type="entry name" value="MetI-like"/>
    <property type="match status" value="1"/>
</dbReference>
<dbReference type="Pfam" id="PF00528">
    <property type="entry name" value="BPD_transp_1"/>
    <property type="match status" value="1"/>
</dbReference>
<keyword evidence="5 8" id="KW-0812">Transmembrane</keyword>
<keyword evidence="6 8" id="KW-1133">Transmembrane helix</keyword>
<feature type="transmembrane region" description="Helical" evidence="8">
    <location>
        <begin position="116"/>
        <end position="138"/>
    </location>
</feature>
<evidence type="ECO:0000313" key="11">
    <source>
        <dbReference type="Proteomes" id="UP000293519"/>
    </source>
</evidence>
<keyword evidence="2 8" id="KW-0813">Transport</keyword>
<accession>A0A4Q7LX50</accession>
<evidence type="ECO:0000256" key="7">
    <source>
        <dbReference type="ARBA" id="ARBA00023136"/>
    </source>
</evidence>
<dbReference type="CDD" id="cd06261">
    <property type="entry name" value="TM_PBP2"/>
    <property type="match status" value="1"/>
</dbReference>
<dbReference type="PANTHER" id="PTHR43357:SF4">
    <property type="entry name" value="INNER MEMBRANE ABC TRANSPORTER PERMEASE PROTEIN YDCV"/>
    <property type="match status" value="1"/>
</dbReference>
<evidence type="ECO:0000313" key="10">
    <source>
        <dbReference type="EMBL" id="RZS59261.1"/>
    </source>
</evidence>
<feature type="transmembrane region" description="Helical" evidence="8">
    <location>
        <begin position="81"/>
        <end position="104"/>
    </location>
</feature>
<keyword evidence="4" id="KW-0997">Cell inner membrane</keyword>
<feature type="transmembrane region" description="Helical" evidence="8">
    <location>
        <begin position="211"/>
        <end position="233"/>
    </location>
</feature>
<comment type="subcellular location">
    <subcellularLocation>
        <location evidence="1">Cell inner membrane</location>
        <topology evidence="1">Multi-pass membrane protein</topology>
    </subcellularLocation>
    <subcellularLocation>
        <location evidence="8">Cell membrane</location>
        <topology evidence="8">Multi-pass membrane protein</topology>
    </subcellularLocation>
</comment>
<feature type="transmembrane region" description="Helical" evidence="8">
    <location>
        <begin position="268"/>
        <end position="290"/>
    </location>
</feature>
<gene>
    <name evidence="10" type="ORF">EV141_0481</name>
</gene>
<feature type="domain" description="ABC transmembrane type-1" evidence="9">
    <location>
        <begin position="79"/>
        <end position="286"/>
    </location>
</feature>
<comment type="similarity">
    <text evidence="8">Belongs to the binding-protein-dependent transport system permease family.</text>
</comment>
<dbReference type="InterPro" id="IPR035906">
    <property type="entry name" value="MetI-like_sf"/>
</dbReference>
<dbReference type="Proteomes" id="UP000293519">
    <property type="component" value="Unassembled WGS sequence"/>
</dbReference>
<keyword evidence="7 8" id="KW-0472">Membrane</keyword>
<sequence>MLETPGPGGALPTRPRASASGRLRALLFVAPAVLIAGFVVIGGIGVALVQSVGLMPLVGEAEFSLDAYTANADDLLTGLGLSLAIATASTVLSCVIGLTAAVIITQGRISGRVVAALSALTIPVPHLIGAAAIGLLVADSGLIPRALGLTPAQWPDLVGGPWWVAVVLEYTWKESAFVALVVAGVLATRVAQYDETAALLGASRARRLRHVVIPLARPAVIVSAVIIFVYTFGSYEVAWLLGRPYPEPLPVLAFRLFTSISLTSRPEAAAVAVVTTAVALIVVAIGMAALKRTPLWR</sequence>
<dbReference type="AlphaFoldDB" id="A0A4Q7LX50"/>
<evidence type="ECO:0000256" key="3">
    <source>
        <dbReference type="ARBA" id="ARBA00022475"/>
    </source>
</evidence>
<dbReference type="PROSITE" id="PS50928">
    <property type="entry name" value="ABC_TM1"/>
    <property type="match status" value="1"/>
</dbReference>
<evidence type="ECO:0000256" key="2">
    <source>
        <dbReference type="ARBA" id="ARBA00022448"/>
    </source>
</evidence>
<dbReference type="SUPFAM" id="SSF161098">
    <property type="entry name" value="MetI-like"/>
    <property type="match status" value="1"/>
</dbReference>
<evidence type="ECO:0000256" key="6">
    <source>
        <dbReference type="ARBA" id="ARBA00022989"/>
    </source>
</evidence>
<dbReference type="RefSeq" id="WP_130484365.1">
    <property type="nucleotide sequence ID" value="NZ_SGWW01000001.1"/>
</dbReference>
<keyword evidence="3" id="KW-1003">Cell membrane</keyword>
<evidence type="ECO:0000256" key="8">
    <source>
        <dbReference type="RuleBase" id="RU363032"/>
    </source>
</evidence>
<reference evidence="10 11" key="1">
    <citation type="journal article" date="2015" name="Stand. Genomic Sci.">
        <title>Genomic Encyclopedia of Bacterial and Archaeal Type Strains, Phase III: the genomes of soil and plant-associated and newly described type strains.</title>
        <authorList>
            <person name="Whitman W.B."/>
            <person name="Woyke T."/>
            <person name="Klenk H.P."/>
            <person name="Zhou Y."/>
            <person name="Lilburn T.G."/>
            <person name="Beck B.J."/>
            <person name="De Vos P."/>
            <person name="Vandamme P."/>
            <person name="Eisen J.A."/>
            <person name="Garrity G."/>
            <person name="Hugenholtz P."/>
            <person name="Kyrpides N.C."/>
        </authorList>
    </citation>
    <scope>NUCLEOTIDE SEQUENCE [LARGE SCALE GENOMIC DNA]</scope>
    <source>
        <strain evidence="10 11">CV2</strain>
    </source>
</reference>
<feature type="transmembrane region" description="Helical" evidence="8">
    <location>
        <begin position="25"/>
        <end position="49"/>
    </location>
</feature>
<dbReference type="GO" id="GO:0055085">
    <property type="term" value="P:transmembrane transport"/>
    <property type="evidence" value="ECO:0007669"/>
    <property type="project" value="InterPro"/>
</dbReference>
<dbReference type="GO" id="GO:0005886">
    <property type="term" value="C:plasma membrane"/>
    <property type="evidence" value="ECO:0007669"/>
    <property type="project" value="UniProtKB-SubCell"/>
</dbReference>
<protein>
    <submittedName>
        <fullName evidence="10">Carbohydrate ABC transporter membrane protein 1 (CUT1 family)</fullName>
    </submittedName>
</protein>
<name>A0A4Q7LX50_9MICO</name>
<dbReference type="EMBL" id="SGWW01000001">
    <property type="protein sequence ID" value="RZS59261.1"/>
    <property type="molecule type" value="Genomic_DNA"/>
</dbReference>
<keyword evidence="11" id="KW-1185">Reference proteome</keyword>
<comment type="caution">
    <text evidence="10">The sequence shown here is derived from an EMBL/GenBank/DDBJ whole genome shotgun (WGS) entry which is preliminary data.</text>
</comment>
<feature type="transmembrane region" description="Helical" evidence="8">
    <location>
        <begin position="175"/>
        <end position="191"/>
    </location>
</feature>
<dbReference type="InterPro" id="IPR000515">
    <property type="entry name" value="MetI-like"/>
</dbReference>
<evidence type="ECO:0000256" key="1">
    <source>
        <dbReference type="ARBA" id="ARBA00004429"/>
    </source>
</evidence>
<dbReference type="OrthoDB" id="9809681at2"/>
<dbReference type="PANTHER" id="PTHR43357">
    <property type="entry name" value="INNER MEMBRANE ABC TRANSPORTER PERMEASE PROTEIN YDCV"/>
    <property type="match status" value="1"/>
</dbReference>
<evidence type="ECO:0000256" key="5">
    <source>
        <dbReference type="ARBA" id="ARBA00022692"/>
    </source>
</evidence>